<name>A0A0E2UDH5_9STRE</name>
<accession>A0A0E2UDH5</accession>
<dbReference type="InterPro" id="IPR011051">
    <property type="entry name" value="RmlC_Cupin_sf"/>
</dbReference>
<proteinExistence type="predicted"/>
<dbReference type="AlphaFoldDB" id="A0A0E2UDH5"/>
<protein>
    <submittedName>
        <fullName evidence="1">HutD family protein</fullName>
    </submittedName>
</protein>
<dbReference type="eggNOG" id="COG3758">
    <property type="taxonomic scope" value="Bacteria"/>
</dbReference>
<dbReference type="InterPro" id="IPR010282">
    <property type="entry name" value="Uncharacterised_HutD/Ves"/>
</dbReference>
<dbReference type="OMA" id="VSRGTCQ"/>
<sequence length="204" mass="23310">MIQIKILSEADFHNSIWSGGKTKQLFIFPETGDYQSRQFDYRLSTATVELAQSEFSDLTGYHRLIMSLDKSIILSLKDKQVEKPLQAFESYSFEGKEKIISRGECTDFNLIYNNNYVGQMMAIARNNDPICDNNPIQFIYALNDLHFQIENICEGILQANHLLIIETNSTNHPIKICLSPYHEIGKMIAVWAGLSDRDGLSLHD</sequence>
<gene>
    <name evidence="1" type="ORF">P7G31_01120</name>
</gene>
<dbReference type="InterPro" id="IPR014710">
    <property type="entry name" value="RmlC-like_jellyroll"/>
</dbReference>
<organism evidence="1 2">
    <name type="scientific">Streptococcus parauberis</name>
    <dbReference type="NCBI Taxonomy" id="1348"/>
    <lineage>
        <taxon>Bacteria</taxon>
        <taxon>Bacillati</taxon>
        <taxon>Bacillota</taxon>
        <taxon>Bacilli</taxon>
        <taxon>Lactobacillales</taxon>
        <taxon>Streptococcaceae</taxon>
        <taxon>Streptococcus</taxon>
    </lineage>
</organism>
<reference evidence="1" key="1">
    <citation type="submission" date="2023-03" db="EMBL/GenBank/DDBJ databases">
        <authorList>
            <person name="Shen W."/>
            <person name="Cai J."/>
        </authorList>
    </citation>
    <scope>NUCLEOTIDE SEQUENCE</scope>
    <source>
        <strain evidence="1">P82-2</strain>
    </source>
</reference>
<comment type="caution">
    <text evidence="1">The sequence shown here is derived from an EMBL/GenBank/DDBJ whole genome shotgun (WGS) entry which is preliminary data.</text>
</comment>
<evidence type="ECO:0000313" key="2">
    <source>
        <dbReference type="Proteomes" id="UP001180515"/>
    </source>
</evidence>
<dbReference type="RefSeq" id="WP_003106383.1">
    <property type="nucleotide sequence ID" value="NZ_BAWT01000001.1"/>
</dbReference>
<dbReference type="Proteomes" id="UP001180515">
    <property type="component" value="Unassembled WGS sequence"/>
</dbReference>
<dbReference type="Pfam" id="PF05962">
    <property type="entry name" value="HutD"/>
    <property type="match status" value="1"/>
</dbReference>
<dbReference type="EMBL" id="JARQAG010000001">
    <property type="protein sequence ID" value="MDT2730852.1"/>
    <property type="molecule type" value="Genomic_DNA"/>
</dbReference>
<dbReference type="SUPFAM" id="SSF51182">
    <property type="entry name" value="RmlC-like cupins"/>
    <property type="match status" value="1"/>
</dbReference>
<evidence type="ECO:0000313" key="1">
    <source>
        <dbReference type="EMBL" id="MDT2730852.1"/>
    </source>
</evidence>
<dbReference type="PANTHER" id="PTHR37943:SF1">
    <property type="entry name" value="PROTEIN VES"/>
    <property type="match status" value="1"/>
</dbReference>
<dbReference type="PANTHER" id="PTHR37943">
    <property type="entry name" value="PROTEIN VES"/>
    <property type="match status" value="1"/>
</dbReference>
<dbReference type="Gene3D" id="2.60.120.10">
    <property type="entry name" value="Jelly Rolls"/>
    <property type="match status" value="1"/>
</dbReference>